<keyword evidence="1" id="KW-1133">Transmembrane helix</keyword>
<reference evidence="2" key="1">
    <citation type="journal article" date="2020" name="Stud. Mycol.">
        <title>101 Dothideomycetes genomes: a test case for predicting lifestyles and emergence of pathogens.</title>
        <authorList>
            <person name="Haridas S."/>
            <person name="Albert R."/>
            <person name="Binder M."/>
            <person name="Bloem J."/>
            <person name="Labutti K."/>
            <person name="Salamov A."/>
            <person name="Andreopoulos B."/>
            <person name="Baker S."/>
            <person name="Barry K."/>
            <person name="Bills G."/>
            <person name="Bluhm B."/>
            <person name="Cannon C."/>
            <person name="Castanera R."/>
            <person name="Culley D."/>
            <person name="Daum C."/>
            <person name="Ezra D."/>
            <person name="Gonzalez J."/>
            <person name="Henrissat B."/>
            <person name="Kuo A."/>
            <person name="Liang C."/>
            <person name="Lipzen A."/>
            <person name="Lutzoni F."/>
            <person name="Magnuson J."/>
            <person name="Mondo S."/>
            <person name="Nolan M."/>
            <person name="Ohm R."/>
            <person name="Pangilinan J."/>
            <person name="Park H.-J."/>
            <person name="Ramirez L."/>
            <person name="Alfaro M."/>
            <person name="Sun H."/>
            <person name="Tritt A."/>
            <person name="Yoshinaga Y."/>
            <person name="Zwiers L.-H."/>
            <person name="Turgeon B."/>
            <person name="Goodwin S."/>
            <person name="Spatafora J."/>
            <person name="Crous P."/>
            <person name="Grigoriev I."/>
        </authorList>
    </citation>
    <scope>NUCLEOTIDE SEQUENCE</scope>
    <source>
        <strain evidence="2">CBS 115976</strain>
    </source>
</reference>
<feature type="transmembrane region" description="Helical" evidence="1">
    <location>
        <begin position="21"/>
        <end position="47"/>
    </location>
</feature>
<protein>
    <recommendedName>
        <fullName evidence="4">Copper transporter</fullName>
    </recommendedName>
</protein>
<accession>A0A6A6UCY1</accession>
<dbReference type="EMBL" id="MU004235">
    <property type="protein sequence ID" value="KAF2669223.1"/>
    <property type="molecule type" value="Genomic_DNA"/>
</dbReference>
<evidence type="ECO:0000256" key="1">
    <source>
        <dbReference type="SAM" id="Phobius"/>
    </source>
</evidence>
<name>A0A6A6UCY1_9PEZI</name>
<evidence type="ECO:0000313" key="2">
    <source>
        <dbReference type="EMBL" id="KAF2669223.1"/>
    </source>
</evidence>
<evidence type="ECO:0008006" key="4">
    <source>
        <dbReference type="Google" id="ProtNLM"/>
    </source>
</evidence>
<proteinExistence type="predicted"/>
<dbReference type="Proteomes" id="UP000799302">
    <property type="component" value="Unassembled WGS sequence"/>
</dbReference>
<keyword evidence="1" id="KW-0812">Transmembrane</keyword>
<evidence type="ECO:0000313" key="3">
    <source>
        <dbReference type="Proteomes" id="UP000799302"/>
    </source>
</evidence>
<organism evidence="2 3">
    <name type="scientific">Microthyrium microscopicum</name>
    <dbReference type="NCBI Taxonomy" id="703497"/>
    <lineage>
        <taxon>Eukaryota</taxon>
        <taxon>Fungi</taxon>
        <taxon>Dikarya</taxon>
        <taxon>Ascomycota</taxon>
        <taxon>Pezizomycotina</taxon>
        <taxon>Dothideomycetes</taxon>
        <taxon>Dothideomycetes incertae sedis</taxon>
        <taxon>Microthyriales</taxon>
        <taxon>Microthyriaceae</taxon>
        <taxon>Microthyrium</taxon>
    </lineage>
</organism>
<keyword evidence="3" id="KW-1185">Reference proteome</keyword>
<dbReference type="AlphaFoldDB" id="A0A6A6UCY1"/>
<keyword evidence="1" id="KW-0472">Membrane</keyword>
<gene>
    <name evidence="2" type="ORF">BT63DRAFT_424963</name>
</gene>
<sequence length="60" mass="6694">MTSNTSDIPNILRSTWDLSEFGSLCLHVLVLAGCEFCCLLLTCVLLYNMYNPLAENKIPV</sequence>